<dbReference type="Proteomes" id="UP000178017">
    <property type="component" value="Unassembled WGS sequence"/>
</dbReference>
<proteinExistence type="predicted"/>
<feature type="transmembrane region" description="Helical" evidence="1">
    <location>
        <begin position="33"/>
        <end position="54"/>
    </location>
</feature>
<protein>
    <submittedName>
        <fullName evidence="2">Uncharacterized protein</fullName>
    </submittedName>
</protein>
<gene>
    <name evidence="2" type="ORF">A3B49_00170</name>
</gene>
<accession>A0A1F5MIK7</accession>
<reference evidence="2 3" key="1">
    <citation type="journal article" date="2016" name="Nat. Commun.">
        <title>Thousands of microbial genomes shed light on interconnected biogeochemical processes in an aquifer system.</title>
        <authorList>
            <person name="Anantharaman K."/>
            <person name="Brown C.T."/>
            <person name="Hug L.A."/>
            <person name="Sharon I."/>
            <person name="Castelle C.J."/>
            <person name="Probst A.J."/>
            <person name="Thomas B.C."/>
            <person name="Singh A."/>
            <person name="Wilkins M.J."/>
            <person name="Karaoz U."/>
            <person name="Brodie E.L."/>
            <person name="Williams K.H."/>
            <person name="Hubbard S.S."/>
            <person name="Banfield J.F."/>
        </authorList>
    </citation>
    <scope>NUCLEOTIDE SEQUENCE [LARGE SCALE GENOMIC DNA]</scope>
</reference>
<organism evidence="2 3">
    <name type="scientific">Candidatus Daviesbacteria bacterium RIFCSPLOWO2_01_FULL_40_24</name>
    <dbReference type="NCBI Taxonomy" id="1797787"/>
    <lineage>
        <taxon>Bacteria</taxon>
        <taxon>Candidatus Daviesiibacteriota</taxon>
    </lineage>
</organism>
<dbReference type="AlphaFoldDB" id="A0A1F5MIK7"/>
<keyword evidence="1" id="KW-0812">Transmembrane</keyword>
<feature type="transmembrane region" description="Helical" evidence="1">
    <location>
        <begin position="106"/>
        <end position="131"/>
    </location>
</feature>
<evidence type="ECO:0000256" key="1">
    <source>
        <dbReference type="SAM" id="Phobius"/>
    </source>
</evidence>
<keyword evidence="1" id="KW-1133">Transmembrane helix</keyword>
<comment type="caution">
    <text evidence="2">The sequence shown here is derived from an EMBL/GenBank/DDBJ whole genome shotgun (WGS) entry which is preliminary data.</text>
</comment>
<evidence type="ECO:0000313" key="2">
    <source>
        <dbReference type="EMBL" id="OGE65217.1"/>
    </source>
</evidence>
<name>A0A1F5MIK7_9BACT</name>
<keyword evidence="1" id="KW-0472">Membrane</keyword>
<dbReference type="EMBL" id="MFDO01000022">
    <property type="protein sequence ID" value="OGE65217.1"/>
    <property type="molecule type" value="Genomic_DNA"/>
</dbReference>
<sequence length="141" mass="16379">MILLIIRLMEIGLVVNFPLGFIPFFRDRTKTNFTLYALIIGLLLLIVTSIDSFYVFPKIVKLYSDYKADPNLNLMITFFIVQFLISTLFVLIGIKSKKFTLKNRRNLYLIHILVTLALLTWLELTIQTVVIPVSRLVDLVR</sequence>
<feature type="transmembrane region" description="Helical" evidence="1">
    <location>
        <begin position="74"/>
        <end position="94"/>
    </location>
</feature>
<evidence type="ECO:0000313" key="3">
    <source>
        <dbReference type="Proteomes" id="UP000178017"/>
    </source>
</evidence>
<feature type="transmembrane region" description="Helical" evidence="1">
    <location>
        <begin position="6"/>
        <end position="26"/>
    </location>
</feature>